<accession>A0A150MIB9</accession>
<dbReference type="SMART" id="SM00863">
    <property type="entry name" value="tRNA_SAD"/>
    <property type="match status" value="1"/>
</dbReference>
<dbReference type="Gene3D" id="3.30.980.10">
    <property type="entry name" value="Threonyl-trna Synthetase, Chain A, domain 2"/>
    <property type="match status" value="1"/>
</dbReference>
<comment type="subcellular location">
    <subcellularLocation>
        <location evidence="2">Cytoplasm</location>
    </subcellularLocation>
</comment>
<dbReference type="Pfam" id="PF07973">
    <property type="entry name" value="tRNA_SAD"/>
    <property type="match status" value="1"/>
</dbReference>
<dbReference type="Pfam" id="PF02272">
    <property type="entry name" value="DHHA1"/>
    <property type="match status" value="1"/>
</dbReference>
<evidence type="ECO:0000256" key="3">
    <source>
        <dbReference type="ARBA" id="ARBA00022723"/>
    </source>
</evidence>
<evidence type="ECO:0000256" key="4">
    <source>
        <dbReference type="ARBA" id="ARBA00022833"/>
    </source>
</evidence>
<feature type="coiled-coil region" evidence="5">
    <location>
        <begin position="251"/>
        <end position="285"/>
    </location>
</feature>
<dbReference type="Proteomes" id="UP000075424">
    <property type="component" value="Unassembled WGS sequence"/>
</dbReference>
<protein>
    <recommendedName>
        <fullName evidence="6">Alanyl-transfer RNA synthetases family profile domain-containing protein</fullName>
    </recommendedName>
</protein>
<keyword evidence="3" id="KW-0479">Metal-binding</keyword>
<keyword evidence="4" id="KW-0862">Zinc</keyword>
<dbReference type="GO" id="GO:0002161">
    <property type="term" value="F:aminoacyl-tRNA deacylase activity"/>
    <property type="evidence" value="ECO:0007669"/>
    <property type="project" value="UniProtKB-ARBA"/>
</dbReference>
<feature type="domain" description="Alanyl-transfer RNA synthetases family profile" evidence="6">
    <location>
        <begin position="1"/>
        <end position="235"/>
    </location>
</feature>
<dbReference type="GO" id="GO:0003676">
    <property type="term" value="F:nucleic acid binding"/>
    <property type="evidence" value="ECO:0007669"/>
    <property type="project" value="InterPro"/>
</dbReference>
<dbReference type="SUPFAM" id="SSF50447">
    <property type="entry name" value="Translation proteins"/>
    <property type="match status" value="1"/>
</dbReference>
<evidence type="ECO:0000256" key="5">
    <source>
        <dbReference type="SAM" id="Coils"/>
    </source>
</evidence>
<evidence type="ECO:0000313" key="8">
    <source>
        <dbReference type="Proteomes" id="UP000075424"/>
    </source>
</evidence>
<dbReference type="GO" id="GO:0005737">
    <property type="term" value="C:cytoplasm"/>
    <property type="evidence" value="ECO:0007669"/>
    <property type="project" value="UniProtKB-SubCell"/>
</dbReference>
<dbReference type="GO" id="GO:0005524">
    <property type="term" value="F:ATP binding"/>
    <property type="evidence" value="ECO:0007669"/>
    <property type="project" value="InterPro"/>
</dbReference>
<name>A0A150MIB9_GEOSE</name>
<dbReference type="PATRIC" id="fig|1422.18.peg.765"/>
<dbReference type="RefSeq" id="WP_053532323.1">
    <property type="nucleotide sequence ID" value="NZ_JARMSI010000066.1"/>
</dbReference>
<dbReference type="Gene3D" id="3.10.310.40">
    <property type="match status" value="1"/>
</dbReference>
<comment type="cofactor">
    <cofactor evidence="1">
        <name>Zn(2+)</name>
        <dbReference type="ChEBI" id="CHEBI:29105"/>
    </cofactor>
</comment>
<proteinExistence type="predicted"/>
<gene>
    <name evidence="7" type="ORF">B4109_1391</name>
</gene>
<dbReference type="InterPro" id="IPR009000">
    <property type="entry name" value="Transl_B-barrel_sf"/>
</dbReference>
<dbReference type="InterPro" id="IPR003156">
    <property type="entry name" value="DHHA1_dom"/>
</dbReference>
<dbReference type="GO" id="GO:0004813">
    <property type="term" value="F:alanine-tRNA ligase activity"/>
    <property type="evidence" value="ECO:0007669"/>
    <property type="project" value="InterPro"/>
</dbReference>
<dbReference type="PROSITE" id="PS50860">
    <property type="entry name" value="AA_TRNA_LIGASE_II_ALA"/>
    <property type="match status" value="1"/>
</dbReference>
<dbReference type="SUPFAM" id="SSF55186">
    <property type="entry name" value="ThrRS/AlaRS common domain"/>
    <property type="match status" value="1"/>
</dbReference>
<dbReference type="InterPro" id="IPR018163">
    <property type="entry name" value="Thr/Ala-tRNA-synth_IIc_edit"/>
</dbReference>
<organism evidence="7 8">
    <name type="scientific">Geobacillus stearothermophilus</name>
    <name type="common">Bacillus stearothermophilus</name>
    <dbReference type="NCBI Taxonomy" id="1422"/>
    <lineage>
        <taxon>Bacteria</taxon>
        <taxon>Bacillati</taxon>
        <taxon>Bacillota</taxon>
        <taxon>Bacilli</taxon>
        <taxon>Bacillales</taxon>
        <taxon>Anoxybacillaceae</taxon>
        <taxon>Geobacillus</taxon>
    </lineage>
</organism>
<evidence type="ECO:0000313" key="7">
    <source>
        <dbReference type="EMBL" id="KYD24012.1"/>
    </source>
</evidence>
<dbReference type="InterPro" id="IPR051335">
    <property type="entry name" value="Alanyl-tRNA_Editing_Enzymes"/>
</dbReference>
<keyword evidence="5" id="KW-0175">Coiled coil</keyword>
<dbReference type="InterPro" id="IPR018165">
    <property type="entry name" value="Ala-tRNA-synth_IIc_core"/>
</dbReference>
<dbReference type="PANTHER" id="PTHR43462">
    <property type="entry name" value="ALANYL-TRNA EDITING PROTEIN"/>
    <property type="match status" value="1"/>
</dbReference>
<evidence type="ECO:0000256" key="1">
    <source>
        <dbReference type="ARBA" id="ARBA00001947"/>
    </source>
</evidence>
<dbReference type="InterPro" id="IPR012947">
    <property type="entry name" value="tRNA_SAD"/>
</dbReference>
<reference evidence="7 8" key="1">
    <citation type="submission" date="2016-01" db="EMBL/GenBank/DDBJ databases">
        <title>Draft Genome Sequences of Seven Thermophilic Sporeformers Isolated from Foods.</title>
        <authorList>
            <person name="Berendsen E.M."/>
            <person name="Wells-Bennik M.H."/>
            <person name="Krawcyk A.O."/>
            <person name="De Jong A."/>
            <person name="Holsappel S."/>
            <person name="Eijlander R.T."/>
            <person name="Kuipers O.P."/>
        </authorList>
    </citation>
    <scope>NUCLEOTIDE SEQUENCE [LARGE SCALE GENOMIC DNA]</scope>
    <source>
        <strain evidence="7 8">B4109</strain>
    </source>
</reference>
<dbReference type="GO" id="GO:0006419">
    <property type="term" value="P:alanyl-tRNA aminoacylation"/>
    <property type="evidence" value="ECO:0007669"/>
    <property type="project" value="InterPro"/>
</dbReference>
<evidence type="ECO:0000256" key="2">
    <source>
        <dbReference type="ARBA" id="ARBA00004496"/>
    </source>
</evidence>
<sequence>MTKKLYYTAPDVEVWTTTVTSVRQDGETYIVTLAETAFYPEGGGQPSDAGTIAGLPVLDVFDENGEVYHRLPAHPGMGAVSCVLDRKRRRDHTQQHSGQHLLSAVLVEQLGAETVGFHLGREVVTIDITAGALTEADMLAVENRANELIYANLPVETYWVTPEEAERMPFRKRPDVQGSVRVVEMKWIDLSACCGTHVKRTGEIGVIKLLKAERHRGMTRLSFLCGGRALADYQQTHRVVQTAAGRFGTSRDQLLDVIAKWEQEKKEWEKRLRQYEAIVFAVEAERAAAESGRAVIGCYDQYGAKELQMIARLIADRYGKTALLASTSDWRAVIAKAPSSLLHAGNWLKEQAALFGGKGGGNERQGQAAFPSLEALSQFLSRVETAGID</sequence>
<evidence type="ECO:0000259" key="6">
    <source>
        <dbReference type="PROSITE" id="PS50860"/>
    </source>
</evidence>
<dbReference type="GO" id="GO:0046872">
    <property type="term" value="F:metal ion binding"/>
    <property type="evidence" value="ECO:0007669"/>
    <property type="project" value="UniProtKB-KW"/>
</dbReference>
<dbReference type="AlphaFoldDB" id="A0A150MIB9"/>
<dbReference type="EMBL" id="LQYV01000109">
    <property type="protein sequence ID" value="KYD24012.1"/>
    <property type="molecule type" value="Genomic_DNA"/>
</dbReference>
<dbReference type="Gene3D" id="2.40.30.130">
    <property type="match status" value="1"/>
</dbReference>
<comment type="caution">
    <text evidence="7">The sequence shown here is derived from an EMBL/GenBank/DDBJ whole genome shotgun (WGS) entry which is preliminary data.</text>
</comment>
<dbReference type="PANTHER" id="PTHR43462:SF1">
    <property type="entry name" value="ALANYL-TRNA EDITING PROTEIN AARSD1"/>
    <property type="match status" value="1"/>
</dbReference>